<reference evidence="1" key="1">
    <citation type="submission" date="2021-02" db="EMBL/GenBank/DDBJ databases">
        <title>Comparative genomics reveals that relaxation of natural selection precedes convergent phenotypic evolution of cavefish.</title>
        <authorList>
            <person name="Peng Z."/>
        </authorList>
    </citation>
    <scope>NUCLEOTIDE SEQUENCE</scope>
    <source>
        <tissue evidence="1">Muscle</tissue>
    </source>
</reference>
<dbReference type="Proteomes" id="UP001059041">
    <property type="component" value="Linkage Group LG10"/>
</dbReference>
<dbReference type="AlphaFoldDB" id="A0A9W7TXT6"/>
<name>A0A9W7TXT6_TRIRA</name>
<keyword evidence="2" id="KW-1185">Reference proteome</keyword>
<accession>A0A9W7TXT6</accession>
<dbReference type="EMBL" id="JAFHDT010000010">
    <property type="protein sequence ID" value="KAI7804549.1"/>
    <property type="molecule type" value="Genomic_DNA"/>
</dbReference>
<protein>
    <submittedName>
        <fullName evidence="1">Uncharacterized protein</fullName>
    </submittedName>
</protein>
<sequence>MTEGTHRSQQPRAPEPALCHQHLRTVPTLLRGGRAPPRTQPSPSGAAATRLLTSLPVPESEFNAAGRCRIWAYERLDPNNTWRKVFRSGSTLLQG</sequence>
<organism evidence="1 2">
    <name type="scientific">Triplophysa rosa</name>
    <name type="common">Cave loach</name>
    <dbReference type="NCBI Taxonomy" id="992332"/>
    <lineage>
        <taxon>Eukaryota</taxon>
        <taxon>Metazoa</taxon>
        <taxon>Chordata</taxon>
        <taxon>Craniata</taxon>
        <taxon>Vertebrata</taxon>
        <taxon>Euteleostomi</taxon>
        <taxon>Actinopterygii</taxon>
        <taxon>Neopterygii</taxon>
        <taxon>Teleostei</taxon>
        <taxon>Ostariophysi</taxon>
        <taxon>Cypriniformes</taxon>
        <taxon>Nemacheilidae</taxon>
        <taxon>Triplophysa</taxon>
    </lineage>
</organism>
<proteinExistence type="predicted"/>
<comment type="caution">
    <text evidence="1">The sequence shown here is derived from an EMBL/GenBank/DDBJ whole genome shotgun (WGS) entry which is preliminary data.</text>
</comment>
<gene>
    <name evidence="1" type="ORF">IRJ41_013739</name>
</gene>
<evidence type="ECO:0000313" key="1">
    <source>
        <dbReference type="EMBL" id="KAI7804549.1"/>
    </source>
</evidence>
<evidence type="ECO:0000313" key="2">
    <source>
        <dbReference type="Proteomes" id="UP001059041"/>
    </source>
</evidence>